<protein>
    <submittedName>
        <fullName evidence="7">LysR family transcriptional regulator</fullName>
    </submittedName>
</protein>
<dbReference type="GO" id="GO:0003677">
    <property type="term" value="F:DNA binding"/>
    <property type="evidence" value="ECO:0007669"/>
    <property type="project" value="UniProtKB-KW"/>
</dbReference>
<dbReference type="InterPro" id="IPR036390">
    <property type="entry name" value="WH_DNA-bd_sf"/>
</dbReference>
<dbReference type="Gene3D" id="1.10.10.10">
    <property type="entry name" value="Winged helix-like DNA-binding domain superfamily/Winged helix DNA-binding domain"/>
    <property type="match status" value="1"/>
</dbReference>
<evidence type="ECO:0000256" key="3">
    <source>
        <dbReference type="ARBA" id="ARBA00023125"/>
    </source>
</evidence>
<dbReference type="EMBL" id="BOOO01000011">
    <property type="protein sequence ID" value="GII28804.1"/>
    <property type="molecule type" value="Genomic_DNA"/>
</dbReference>
<sequence>MLDLRRLILICEFARRGSIAATASSLGYSASAVSQQLAALEREAGAALLDRTSRSAELTDAGWRLVDHAQRILAMVESAESDLSAHTATPSGRVVVTAFPTAAVAFAPALARSLRRHRELSLRLRQSRSGRGMREVESGEVDIALIDDWWGRVRRDTSVRTFPLLVDPLVLVVPRRHPMADPEVPIDLAALREEPWMATPEGEPSRTAVDRLLAAAGGAAPVAWEFEGLGTILSLVARGIGIAAVPALALAAGVRGVAVRDLPGEPIERHVYAVARESSVHRPSVAATLRAIHVAARFLVTDLGHLRGHRDDDDPDRGPPRPSPPDGAGGAPL</sequence>
<dbReference type="InterPro" id="IPR036388">
    <property type="entry name" value="WH-like_DNA-bd_sf"/>
</dbReference>
<dbReference type="InterPro" id="IPR000847">
    <property type="entry name" value="LysR_HTH_N"/>
</dbReference>
<keyword evidence="8" id="KW-1185">Reference proteome</keyword>
<dbReference type="SUPFAM" id="SSF46785">
    <property type="entry name" value="Winged helix' DNA-binding domain"/>
    <property type="match status" value="1"/>
</dbReference>
<reference evidence="7 8" key="1">
    <citation type="submission" date="2021-01" db="EMBL/GenBank/DDBJ databases">
        <title>Whole genome shotgun sequence of Planotetraspora mira NBRC 15435.</title>
        <authorList>
            <person name="Komaki H."/>
            <person name="Tamura T."/>
        </authorList>
    </citation>
    <scope>NUCLEOTIDE SEQUENCE [LARGE SCALE GENOMIC DNA]</scope>
    <source>
        <strain evidence="7 8">NBRC 15435</strain>
    </source>
</reference>
<gene>
    <name evidence="7" type="ORF">Pmi06nite_22460</name>
</gene>
<feature type="domain" description="HTH lysR-type" evidence="6">
    <location>
        <begin position="2"/>
        <end position="59"/>
    </location>
</feature>
<name>A0A8J3X6H4_9ACTN</name>
<feature type="compositionally biased region" description="Basic and acidic residues" evidence="5">
    <location>
        <begin position="309"/>
        <end position="319"/>
    </location>
</feature>
<evidence type="ECO:0000256" key="5">
    <source>
        <dbReference type="SAM" id="MobiDB-lite"/>
    </source>
</evidence>
<proteinExistence type="inferred from homology"/>
<dbReference type="AlphaFoldDB" id="A0A8J3X6H4"/>
<keyword evidence="4" id="KW-0804">Transcription</keyword>
<dbReference type="RefSeq" id="WP_203952837.1">
    <property type="nucleotide sequence ID" value="NZ_BOOO01000011.1"/>
</dbReference>
<dbReference type="PROSITE" id="PS50931">
    <property type="entry name" value="HTH_LYSR"/>
    <property type="match status" value="1"/>
</dbReference>
<comment type="caution">
    <text evidence="7">The sequence shown here is derived from an EMBL/GenBank/DDBJ whole genome shotgun (WGS) entry which is preliminary data.</text>
</comment>
<evidence type="ECO:0000313" key="7">
    <source>
        <dbReference type="EMBL" id="GII28804.1"/>
    </source>
</evidence>
<keyword evidence="2" id="KW-0805">Transcription regulation</keyword>
<keyword evidence="3" id="KW-0238">DNA-binding</keyword>
<dbReference type="Pfam" id="PF00126">
    <property type="entry name" value="HTH_1"/>
    <property type="match status" value="1"/>
</dbReference>
<dbReference type="Proteomes" id="UP000650628">
    <property type="component" value="Unassembled WGS sequence"/>
</dbReference>
<accession>A0A8J3X6H4</accession>
<evidence type="ECO:0000259" key="6">
    <source>
        <dbReference type="PROSITE" id="PS50931"/>
    </source>
</evidence>
<comment type="similarity">
    <text evidence="1">Belongs to the LysR transcriptional regulatory family.</text>
</comment>
<dbReference type="PANTHER" id="PTHR30346:SF29">
    <property type="entry name" value="LYSR SUBSTRATE-BINDING"/>
    <property type="match status" value="1"/>
</dbReference>
<evidence type="ECO:0000256" key="4">
    <source>
        <dbReference type="ARBA" id="ARBA00023163"/>
    </source>
</evidence>
<evidence type="ECO:0000256" key="2">
    <source>
        <dbReference type="ARBA" id="ARBA00023015"/>
    </source>
</evidence>
<dbReference type="SUPFAM" id="SSF53850">
    <property type="entry name" value="Periplasmic binding protein-like II"/>
    <property type="match status" value="1"/>
</dbReference>
<evidence type="ECO:0000313" key="8">
    <source>
        <dbReference type="Proteomes" id="UP000650628"/>
    </source>
</evidence>
<feature type="region of interest" description="Disordered" evidence="5">
    <location>
        <begin position="306"/>
        <end position="333"/>
    </location>
</feature>
<dbReference type="Gene3D" id="3.40.190.10">
    <property type="entry name" value="Periplasmic binding protein-like II"/>
    <property type="match status" value="2"/>
</dbReference>
<evidence type="ECO:0000256" key="1">
    <source>
        <dbReference type="ARBA" id="ARBA00009437"/>
    </source>
</evidence>
<dbReference type="PANTHER" id="PTHR30346">
    <property type="entry name" value="TRANSCRIPTIONAL DUAL REGULATOR HCAR-RELATED"/>
    <property type="match status" value="1"/>
</dbReference>
<dbReference type="Pfam" id="PF03466">
    <property type="entry name" value="LysR_substrate"/>
    <property type="match status" value="1"/>
</dbReference>
<dbReference type="GO" id="GO:0003700">
    <property type="term" value="F:DNA-binding transcription factor activity"/>
    <property type="evidence" value="ECO:0007669"/>
    <property type="project" value="InterPro"/>
</dbReference>
<dbReference type="FunFam" id="1.10.10.10:FF:000001">
    <property type="entry name" value="LysR family transcriptional regulator"/>
    <property type="match status" value="1"/>
</dbReference>
<dbReference type="InterPro" id="IPR005119">
    <property type="entry name" value="LysR_subst-bd"/>
</dbReference>
<organism evidence="7 8">
    <name type="scientific">Planotetraspora mira</name>
    <dbReference type="NCBI Taxonomy" id="58121"/>
    <lineage>
        <taxon>Bacteria</taxon>
        <taxon>Bacillati</taxon>
        <taxon>Actinomycetota</taxon>
        <taxon>Actinomycetes</taxon>
        <taxon>Streptosporangiales</taxon>
        <taxon>Streptosporangiaceae</taxon>
        <taxon>Planotetraspora</taxon>
    </lineage>
</organism>
<dbReference type="GO" id="GO:0032993">
    <property type="term" value="C:protein-DNA complex"/>
    <property type="evidence" value="ECO:0007669"/>
    <property type="project" value="TreeGrafter"/>
</dbReference>